<reference evidence="10 11" key="1">
    <citation type="submission" date="2024-06" db="EMBL/GenBank/DDBJ databases">
        <title>Genome of Rhodovulum iodosum, a marine photoferrotroph.</title>
        <authorList>
            <person name="Bianchini G."/>
            <person name="Nikeleit V."/>
            <person name="Kappler A."/>
            <person name="Bryce C."/>
            <person name="Sanchez-Baracaldo P."/>
        </authorList>
    </citation>
    <scope>NUCLEOTIDE SEQUENCE [LARGE SCALE GENOMIC DNA]</scope>
    <source>
        <strain evidence="10 11">UT/N1</strain>
    </source>
</reference>
<feature type="region of interest" description="Disordered" evidence="8">
    <location>
        <begin position="404"/>
        <end position="424"/>
    </location>
</feature>
<keyword evidence="5 9" id="KW-1133">Transmembrane helix</keyword>
<evidence type="ECO:0000313" key="11">
    <source>
        <dbReference type="Proteomes" id="UP001560019"/>
    </source>
</evidence>
<dbReference type="EMBL" id="JBEHHI010000001">
    <property type="protein sequence ID" value="MEX5726723.1"/>
    <property type="molecule type" value="Genomic_DNA"/>
</dbReference>
<dbReference type="Proteomes" id="UP001560019">
    <property type="component" value="Unassembled WGS sequence"/>
</dbReference>
<comment type="caution">
    <text evidence="10">The sequence shown here is derived from an EMBL/GenBank/DDBJ whole genome shotgun (WGS) entry which is preliminary data.</text>
</comment>
<keyword evidence="3" id="KW-0808">Transferase</keyword>
<sequence length="424" mass="43182">MTSPTDPHPARAAAEARLAAFAEARRLGVVLLAALPTLALAARLAAGPDHPLSGGCVNAGTDFCIFWGAAKLALAGDALAVFDQQALAAASLNVDRGWFPFLHPPGTLLLFAPLGAVSAGLAWVAFCLVSLGALALALRLSAGRLWGDLMLAPAFLPALLLGQFTLIWAAGLAAALACLGGGRRIAAGVLIGLLTLKPTLGLLIPVALVAVGAWATIFAAALTALALHGGASLLFGLAYWPRMAEIYAAHGALVLDSLAGLDLMAGLPALAVRAGLSPDTALGLQGLVVLALAAAVFALWRAPHAGADRKAALLLAAIPLASPYLWYYDTALLALAALFLVRSGQIGPGPGGRALFLALWIGPGAMIWARVLWPEIAPALATLLTPLAVLALLAALRPPHVLPLPRPAQGGPARRTGKEDPCPH</sequence>
<feature type="transmembrane region" description="Helical" evidence="9">
    <location>
        <begin position="203"/>
        <end position="227"/>
    </location>
</feature>
<feature type="transmembrane region" description="Helical" evidence="9">
    <location>
        <begin position="27"/>
        <end position="46"/>
    </location>
</feature>
<feature type="transmembrane region" description="Helical" evidence="9">
    <location>
        <begin position="354"/>
        <end position="373"/>
    </location>
</feature>
<evidence type="ECO:0000256" key="1">
    <source>
        <dbReference type="ARBA" id="ARBA00004651"/>
    </source>
</evidence>
<evidence type="ECO:0000256" key="7">
    <source>
        <dbReference type="ARBA" id="ARBA00024033"/>
    </source>
</evidence>
<evidence type="ECO:0000256" key="6">
    <source>
        <dbReference type="ARBA" id="ARBA00023136"/>
    </source>
</evidence>
<keyword evidence="11" id="KW-1185">Reference proteome</keyword>
<evidence type="ECO:0000256" key="8">
    <source>
        <dbReference type="SAM" id="MobiDB-lite"/>
    </source>
</evidence>
<comment type="similarity">
    <text evidence="7">Belongs to the glycosyltransferase 87 family.</text>
</comment>
<keyword evidence="2" id="KW-1003">Cell membrane</keyword>
<keyword evidence="4 9" id="KW-0812">Transmembrane</keyword>
<protein>
    <submittedName>
        <fullName evidence="10">Arabinofuranan 3-O-arabinosyltransferase</fullName>
    </submittedName>
</protein>
<evidence type="ECO:0000256" key="9">
    <source>
        <dbReference type="SAM" id="Phobius"/>
    </source>
</evidence>
<feature type="transmembrane region" description="Helical" evidence="9">
    <location>
        <begin position="379"/>
        <end position="396"/>
    </location>
</feature>
<feature type="transmembrane region" description="Helical" evidence="9">
    <location>
        <begin position="108"/>
        <end position="137"/>
    </location>
</feature>
<feature type="transmembrane region" description="Helical" evidence="9">
    <location>
        <begin position="282"/>
        <end position="300"/>
    </location>
</feature>
<name>A0ABV3XN41_9RHOB</name>
<proteinExistence type="inferred from homology"/>
<accession>A0ABV3XN41</accession>
<keyword evidence="6 9" id="KW-0472">Membrane</keyword>
<evidence type="ECO:0000256" key="3">
    <source>
        <dbReference type="ARBA" id="ARBA00022679"/>
    </source>
</evidence>
<evidence type="ECO:0000256" key="2">
    <source>
        <dbReference type="ARBA" id="ARBA00022475"/>
    </source>
</evidence>
<evidence type="ECO:0000313" key="10">
    <source>
        <dbReference type="EMBL" id="MEX5726723.1"/>
    </source>
</evidence>
<dbReference type="Pfam" id="PF09594">
    <property type="entry name" value="GT87"/>
    <property type="match status" value="1"/>
</dbReference>
<feature type="transmembrane region" description="Helical" evidence="9">
    <location>
        <begin position="324"/>
        <end position="342"/>
    </location>
</feature>
<organism evidence="10 11">
    <name type="scientific">Rhodovulum iodosum</name>
    <dbReference type="NCBI Taxonomy" id="68291"/>
    <lineage>
        <taxon>Bacteria</taxon>
        <taxon>Pseudomonadati</taxon>
        <taxon>Pseudomonadota</taxon>
        <taxon>Alphaproteobacteria</taxon>
        <taxon>Rhodobacterales</taxon>
        <taxon>Paracoccaceae</taxon>
        <taxon>Rhodovulum</taxon>
    </lineage>
</organism>
<evidence type="ECO:0000256" key="5">
    <source>
        <dbReference type="ARBA" id="ARBA00022989"/>
    </source>
</evidence>
<evidence type="ECO:0000256" key="4">
    <source>
        <dbReference type="ARBA" id="ARBA00022692"/>
    </source>
</evidence>
<feature type="transmembrane region" description="Helical" evidence="9">
    <location>
        <begin position="247"/>
        <end position="270"/>
    </location>
</feature>
<dbReference type="InterPro" id="IPR018584">
    <property type="entry name" value="GT87"/>
</dbReference>
<dbReference type="RefSeq" id="WP_125404002.1">
    <property type="nucleotide sequence ID" value="NZ_JBEHHI010000001.1"/>
</dbReference>
<comment type="subcellular location">
    <subcellularLocation>
        <location evidence="1">Cell membrane</location>
        <topology evidence="1">Multi-pass membrane protein</topology>
    </subcellularLocation>
</comment>
<gene>
    <name evidence="10" type="ORF">Ga0609869_000076</name>
</gene>